<evidence type="ECO:0000256" key="1">
    <source>
        <dbReference type="ARBA" id="ARBA00001700"/>
    </source>
</evidence>
<evidence type="ECO:0000256" key="19">
    <source>
        <dbReference type="PROSITE-ProRule" id="PRU00333"/>
    </source>
</evidence>
<dbReference type="InterPro" id="IPR036589">
    <property type="entry name" value="HCY_dom_sf"/>
</dbReference>
<keyword evidence="15" id="KW-0486">Methionine biosynthesis</keyword>
<dbReference type="GO" id="GO:0046872">
    <property type="term" value="F:metal ion binding"/>
    <property type="evidence" value="ECO:0007669"/>
    <property type="project" value="UniProtKB-KW"/>
</dbReference>
<protein>
    <recommendedName>
        <fullName evidence="7">Methionine synthase</fullName>
        <ecNumber evidence="6">2.1.1.13</ecNumber>
    </recommendedName>
    <alternativeName>
        <fullName evidence="18">5-methyltetrahydrofolate--homocysteine methyltransferase</fullName>
    </alternativeName>
</protein>
<dbReference type="InterPro" id="IPR050554">
    <property type="entry name" value="Met_Synthase/Corrinoid"/>
</dbReference>
<evidence type="ECO:0000259" key="20">
    <source>
        <dbReference type="PROSITE" id="PS50970"/>
    </source>
</evidence>
<feature type="binding site" evidence="19">
    <location>
        <position position="326"/>
    </location>
    <ligand>
        <name>Zn(2+)</name>
        <dbReference type="ChEBI" id="CHEBI:29105"/>
    </ligand>
</feature>
<comment type="cofactor">
    <cofactor evidence="2 19">
        <name>Zn(2+)</name>
        <dbReference type="ChEBI" id="CHEBI:29105"/>
    </cofactor>
</comment>
<keyword evidence="10" id="KW-0846">Cobalamin</keyword>
<evidence type="ECO:0000313" key="21">
    <source>
        <dbReference type="EMBL" id="PRD64181.1"/>
    </source>
</evidence>
<evidence type="ECO:0000256" key="2">
    <source>
        <dbReference type="ARBA" id="ARBA00001947"/>
    </source>
</evidence>
<dbReference type="SUPFAM" id="SSF82282">
    <property type="entry name" value="Homocysteine S-methyltransferase"/>
    <property type="match status" value="1"/>
</dbReference>
<dbReference type="FunFam" id="3.20.20.330:FF:000001">
    <property type="entry name" value="Methionine synthase"/>
    <property type="match status" value="1"/>
</dbReference>
<proteinExistence type="inferred from homology"/>
<evidence type="ECO:0000256" key="5">
    <source>
        <dbReference type="ARBA" id="ARBA00010398"/>
    </source>
</evidence>
<keyword evidence="14 19" id="KW-0862">Zinc</keyword>
<feature type="binding site" evidence="19">
    <location>
        <position position="259"/>
    </location>
    <ligand>
        <name>Zn(2+)</name>
        <dbReference type="ChEBI" id="CHEBI:29105"/>
    </ligand>
</feature>
<evidence type="ECO:0000256" key="10">
    <source>
        <dbReference type="ARBA" id="ARBA00022628"/>
    </source>
</evidence>
<evidence type="ECO:0000256" key="13">
    <source>
        <dbReference type="ARBA" id="ARBA00022723"/>
    </source>
</evidence>
<feature type="binding site" evidence="19">
    <location>
        <position position="325"/>
    </location>
    <ligand>
        <name>Zn(2+)</name>
        <dbReference type="ChEBI" id="CHEBI:29105"/>
    </ligand>
</feature>
<evidence type="ECO:0000256" key="15">
    <source>
        <dbReference type="ARBA" id="ARBA00023167"/>
    </source>
</evidence>
<keyword evidence="11 19" id="KW-0808">Transferase</keyword>
<comment type="catalytic activity">
    <reaction evidence="1">
        <text>(6S)-5-methyl-5,6,7,8-tetrahydrofolate + L-homocysteine = (6S)-5,6,7,8-tetrahydrofolate + L-methionine</text>
        <dbReference type="Rhea" id="RHEA:11172"/>
        <dbReference type="ChEBI" id="CHEBI:18608"/>
        <dbReference type="ChEBI" id="CHEBI:57453"/>
        <dbReference type="ChEBI" id="CHEBI:57844"/>
        <dbReference type="ChEBI" id="CHEBI:58199"/>
        <dbReference type="EC" id="2.1.1.13"/>
    </reaction>
</comment>
<keyword evidence="8 19" id="KW-0489">Methyltransferase</keyword>
<evidence type="ECO:0000256" key="9">
    <source>
        <dbReference type="ARBA" id="ARBA00022605"/>
    </source>
</evidence>
<feature type="domain" description="Hcy-binding" evidence="20">
    <location>
        <begin position="9"/>
        <end position="340"/>
    </location>
</feature>
<dbReference type="Pfam" id="PF02574">
    <property type="entry name" value="S-methyl_trans"/>
    <property type="match status" value="1"/>
</dbReference>
<dbReference type="GO" id="GO:0005829">
    <property type="term" value="C:cytosol"/>
    <property type="evidence" value="ECO:0007669"/>
    <property type="project" value="TreeGrafter"/>
</dbReference>
<dbReference type="PANTHER" id="PTHR45833:SF1">
    <property type="entry name" value="METHIONINE SYNTHASE"/>
    <property type="match status" value="1"/>
</dbReference>
<keyword evidence="13 19" id="KW-0479">Metal-binding</keyword>
<dbReference type="AlphaFoldDB" id="A0A2S9K176"/>
<dbReference type="InterPro" id="IPR003726">
    <property type="entry name" value="HCY_dom"/>
</dbReference>
<keyword evidence="9" id="KW-0028">Amino-acid biosynthesis</keyword>
<dbReference type="PANTHER" id="PTHR45833">
    <property type="entry name" value="METHIONINE SYNTHASE"/>
    <property type="match status" value="1"/>
</dbReference>
<gene>
    <name evidence="21" type="ORF">C6P64_15825</name>
</gene>
<evidence type="ECO:0000256" key="7">
    <source>
        <dbReference type="ARBA" id="ARBA00013998"/>
    </source>
</evidence>
<evidence type="ECO:0000256" key="14">
    <source>
        <dbReference type="ARBA" id="ARBA00022833"/>
    </source>
</evidence>
<dbReference type="GO" id="GO:0032259">
    <property type="term" value="P:methylation"/>
    <property type="evidence" value="ECO:0007669"/>
    <property type="project" value="UniProtKB-KW"/>
</dbReference>
<evidence type="ECO:0000256" key="11">
    <source>
        <dbReference type="ARBA" id="ARBA00022679"/>
    </source>
</evidence>
<evidence type="ECO:0000313" key="22">
    <source>
        <dbReference type="Proteomes" id="UP000238589"/>
    </source>
</evidence>
<evidence type="ECO:0000256" key="6">
    <source>
        <dbReference type="ARBA" id="ARBA00012032"/>
    </source>
</evidence>
<evidence type="ECO:0000256" key="8">
    <source>
        <dbReference type="ARBA" id="ARBA00022603"/>
    </source>
</evidence>
<evidence type="ECO:0000256" key="17">
    <source>
        <dbReference type="ARBA" id="ARBA00025552"/>
    </source>
</evidence>
<evidence type="ECO:0000256" key="3">
    <source>
        <dbReference type="ARBA" id="ARBA00001956"/>
    </source>
</evidence>
<dbReference type="Gene3D" id="3.20.20.330">
    <property type="entry name" value="Homocysteine-binding-like domain"/>
    <property type="match status" value="1"/>
</dbReference>
<dbReference type="GO" id="GO:0031419">
    <property type="term" value="F:cobalamin binding"/>
    <property type="evidence" value="ECO:0007669"/>
    <property type="project" value="UniProtKB-KW"/>
</dbReference>
<comment type="pathway">
    <text evidence="4">Amino-acid biosynthesis; L-methionine biosynthesis via de novo pathway; L-methionine from L-homocysteine (MetH route): step 1/1.</text>
</comment>
<dbReference type="RefSeq" id="WP_105749509.1">
    <property type="nucleotide sequence ID" value="NZ_PVLQ01000087.1"/>
</dbReference>
<keyword evidence="12" id="KW-0949">S-adenosyl-L-methionine</keyword>
<name>A0A2S9K176_9BURK</name>
<dbReference type="GO" id="GO:0008705">
    <property type="term" value="F:methionine synthase activity"/>
    <property type="evidence" value="ECO:0007669"/>
    <property type="project" value="UniProtKB-EC"/>
</dbReference>
<dbReference type="PROSITE" id="PS50970">
    <property type="entry name" value="HCY"/>
    <property type="match status" value="1"/>
</dbReference>
<evidence type="ECO:0000256" key="18">
    <source>
        <dbReference type="ARBA" id="ARBA00031040"/>
    </source>
</evidence>
<comment type="function">
    <text evidence="17">Catalyzes the transfer of a methyl group from methyl-cobalamin to homocysteine, yielding enzyme-bound cob(I)alamin and methionine. Subsequently, remethylates the cofactor using methyltetrahydrofolate.</text>
</comment>
<keyword evidence="16" id="KW-0170">Cobalt</keyword>
<dbReference type="GO" id="GO:0046653">
    <property type="term" value="P:tetrahydrofolate metabolic process"/>
    <property type="evidence" value="ECO:0007669"/>
    <property type="project" value="TreeGrafter"/>
</dbReference>
<organism evidence="21 22">
    <name type="scientific">Malikia granosa</name>
    <dbReference type="NCBI Taxonomy" id="263067"/>
    <lineage>
        <taxon>Bacteria</taxon>
        <taxon>Pseudomonadati</taxon>
        <taxon>Pseudomonadota</taxon>
        <taxon>Betaproteobacteria</taxon>
        <taxon>Burkholderiales</taxon>
        <taxon>Comamonadaceae</taxon>
        <taxon>Malikia</taxon>
    </lineage>
</organism>
<keyword evidence="22" id="KW-1185">Reference proteome</keyword>
<dbReference type="OrthoDB" id="9803687at2"/>
<accession>A0A2S9K176</accession>
<reference evidence="21 22" key="1">
    <citation type="submission" date="2018-03" db="EMBL/GenBank/DDBJ databases">
        <title>Comparative genomics illustrates the genes involved in a hyperalkaliphilic mechanisms of Serpentinomonas isolated from highly-alkaline calcium-rich serpentinized springs.</title>
        <authorList>
            <person name="Suzuki S."/>
            <person name="Ishii S."/>
            <person name="Walworth N."/>
            <person name="Bird L."/>
            <person name="Kuenen J.G."/>
            <person name="Nealson K.H."/>
        </authorList>
    </citation>
    <scope>NUCLEOTIDE SEQUENCE [LARGE SCALE GENOMIC DNA]</scope>
    <source>
        <strain evidence="21 22">P1</strain>
    </source>
</reference>
<evidence type="ECO:0000256" key="4">
    <source>
        <dbReference type="ARBA" id="ARBA00005178"/>
    </source>
</evidence>
<comment type="caution">
    <text evidence="21">The sequence shown here is derived from an EMBL/GenBank/DDBJ whole genome shotgun (WGS) entry which is preliminary data.</text>
</comment>
<evidence type="ECO:0000256" key="16">
    <source>
        <dbReference type="ARBA" id="ARBA00023285"/>
    </source>
</evidence>
<dbReference type="Proteomes" id="UP000238589">
    <property type="component" value="Unassembled WGS sequence"/>
</dbReference>
<dbReference type="GO" id="GO:0050667">
    <property type="term" value="P:homocysteine metabolic process"/>
    <property type="evidence" value="ECO:0007669"/>
    <property type="project" value="TreeGrafter"/>
</dbReference>
<dbReference type="EMBL" id="PVLQ01000087">
    <property type="protein sequence ID" value="PRD64181.1"/>
    <property type="molecule type" value="Genomic_DNA"/>
</dbReference>
<comment type="similarity">
    <text evidence="5">Belongs to the vitamin-B12 dependent methionine synthase family.</text>
</comment>
<dbReference type="EC" id="2.1.1.13" evidence="6"/>
<evidence type="ECO:0000256" key="12">
    <source>
        <dbReference type="ARBA" id="ARBA00022691"/>
    </source>
</evidence>
<sequence length="352" mass="37593">MTSLPYTRAQSLPAILAERIVILDGAMGTMIQRFRLGEQQYRGAGYSGQDGAGDRFTDFPGDLKGNNELLSLTRPDVISSIHEGYLAAGADLIETNTFGATRIAQDDYGMAGLAREMNLVSAKLARAACDRFSTPDRPRFAAGALGPTPKTASISPDVNDPGARNVSFEELRSSYYEQVEALVEGGVDVLLVETIFDTLNAKAALYAIEEFFEASGERLPVMISGTVTDASGRVLSGQTVSAFWASVRHVRPLSIGLNCALGAALMRPYIQELAKVAQGTFISCYPNAGLPNPMSDTGFDETPADTSRLVHEFAKEGLVNIVGGCCGTTPDHIEAIGRAVSVCPPRPALFRF</sequence>
<comment type="cofactor">
    <cofactor evidence="3">
        <name>methylcob(III)alamin</name>
        <dbReference type="ChEBI" id="CHEBI:28115"/>
    </cofactor>
</comment>